<dbReference type="InterPro" id="IPR029063">
    <property type="entry name" value="SAM-dependent_MTases_sf"/>
</dbReference>
<dbReference type="CDD" id="cd02440">
    <property type="entry name" value="AdoMet_MTases"/>
    <property type="match status" value="1"/>
</dbReference>
<accession>A0A2J6S8W9</accession>
<dbReference type="AlphaFoldDB" id="A0A2J6S8W9"/>
<dbReference type="GO" id="GO:0032259">
    <property type="term" value="P:methylation"/>
    <property type="evidence" value="ECO:0007669"/>
    <property type="project" value="UniProtKB-KW"/>
</dbReference>
<name>A0A2J6S8W9_HYAVF</name>
<dbReference type="PANTHER" id="PTHR45036:SF1">
    <property type="entry name" value="METHYLTRANSFERASE LIKE 7A"/>
    <property type="match status" value="1"/>
</dbReference>
<keyword evidence="2" id="KW-0808">Transferase</keyword>
<keyword evidence="3" id="KW-1185">Reference proteome</keyword>
<feature type="domain" description="Methyltransferase type 11" evidence="1">
    <location>
        <begin position="53"/>
        <end position="157"/>
    </location>
</feature>
<reference evidence="2 3" key="1">
    <citation type="submission" date="2016-04" db="EMBL/GenBank/DDBJ databases">
        <title>A degradative enzymes factory behind the ericoid mycorrhizal symbiosis.</title>
        <authorList>
            <consortium name="DOE Joint Genome Institute"/>
            <person name="Martino E."/>
            <person name="Morin E."/>
            <person name="Grelet G."/>
            <person name="Kuo A."/>
            <person name="Kohler A."/>
            <person name="Daghino S."/>
            <person name="Barry K."/>
            <person name="Choi C."/>
            <person name="Cichocki N."/>
            <person name="Clum A."/>
            <person name="Copeland A."/>
            <person name="Hainaut M."/>
            <person name="Haridas S."/>
            <person name="Labutti K."/>
            <person name="Lindquist E."/>
            <person name="Lipzen A."/>
            <person name="Khouja H.-R."/>
            <person name="Murat C."/>
            <person name="Ohm R."/>
            <person name="Olson A."/>
            <person name="Spatafora J."/>
            <person name="Veneault-Fourrey C."/>
            <person name="Henrissat B."/>
            <person name="Grigoriev I."/>
            <person name="Martin F."/>
            <person name="Perotto S."/>
        </authorList>
    </citation>
    <scope>NUCLEOTIDE SEQUENCE [LARGE SCALE GENOMIC DNA]</scope>
    <source>
        <strain evidence="2 3">F</strain>
    </source>
</reference>
<evidence type="ECO:0000259" key="1">
    <source>
        <dbReference type="Pfam" id="PF08241"/>
    </source>
</evidence>
<dbReference type="InterPro" id="IPR013216">
    <property type="entry name" value="Methyltransf_11"/>
</dbReference>
<protein>
    <submittedName>
        <fullName evidence="2">S-adenosyl-L-methionine-dependent methyltransferase</fullName>
    </submittedName>
</protein>
<dbReference type="EMBL" id="KZ613938">
    <property type="protein sequence ID" value="PMD47199.1"/>
    <property type="molecule type" value="Genomic_DNA"/>
</dbReference>
<evidence type="ECO:0000313" key="3">
    <source>
        <dbReference type="Proteomes" id="UP000235786"/>
    </source>
</evidence>
<evidence type="ECO:0000313" key="2">
    <source>
        <dbReference type="EMBL" id="PMD47199.1"/>
    </source>
</evidence>
<dbReference type="Gene3D" id="3.40.50.150">
    <property type="entry name" value="Vaccinia Virus protein VP39"/>
    <property type="match status" value="1"/>
</dbReference>
<proteinExistence type="predicted"/>
<dbReference type="Pfam" id="PF08241">
    <property type="entry name" value="Methyltransf_11"/>
    <property type="match status" value="1"/>
</dbReference>
<dbReference type="GO" id="GO:0008757">
    <property type="term" value="F:S-adenosylmethionine-dependent methyltransferase activity"/>
    <property type="evidence" value="ECO:0007669"/>
    <property type="project" value="InterPro"/>
</dbReference>
<dbReference type="Proteomes" id="UP000235786">
    <property type="component" value="Unassembled WGS sequence"/>
</dbReference>
<dbReference type="InterPro" id="IPR052356">
    <property type="entry name" value="Thiol_S-MT"/>
</dbReference>
<dbReference type="PANTHER" id="PTHR45036">
    <property type="entry name" value="METHYLTRANSFERASE LIKE 7B"/>
    <property type="match status" value="1"/>
</dbReference>
<dbReference type="STRING" id="1149755.A0A2J6S8W9"/>
<keyword evidence="2" id="KW-0489">Methyltransferase</keyword>
<gene>
    <name evidence="2" type="ORF">L207DRAFT_506212</name>
</gene>
<sequence>MPQNRRLASFLRPCSLIWFSIRQLLTITSEGFIAFESTTIVPTLLASARCVVLELGPGAGNQIHRFDLPHITRIYGIEPNPFFTTAINTKIEKHGLKDKYKLLVCGVEERDALEGEGVREGMFDVVVCIQVLCAVEDVRGVVGECWRLLRPGGKFVFWEHGGSRDVVTRGVQALLNPAWSTFVGCHLTRNVLKDILDGGEWENPEDIEEPEDPYSCLPRIQGVLVKKA</sequence>
<dbReference type="OrthoDB" id="540004at2759"/>
<dbReference type="SUPFAM" id="SSF53335">
    <property type="entry name" value="S-adenosyl-L-methionine-dependent methyltransferases"/>
    <property type="match status" value="1"/>
</dbReference>
<organism evidence="2 3">
    <name type="scientific">Hyaloscypha variabilis (strain UAMH 11265 / GT02V1 / F)</name>
    <name type="common">Meliniomyces variabilis</name>
    <dbReference type="NCBI Taxonomy" id="1149755"/>
    <lineage>
        <taxon>Eukaryota</taxon>
        <taxon>Fungi</taxon>
        <taxon>Dikarya</taxon>
        <taxon>Ascomycota</taxon>
        <taxon>Pezizomycotina</taxon>
        <taxon>Leotiomycetes</taxon>
        <taxon>Helotiales</taxon>
        <taxon>Hyaloscyphaceae</taxon>
        <taxon>Hyaloscypha</taxon>
        <taxon>Hyaloscypha variabilis</taxon>
    </lineage>
</organism>